<evidence type="ECO:0000256" key="1">
    <source>
        <dbReference type="SAM" id="Phobius"/>
    </source>
</evidence>
<sequence precursor="true">MSTIRLVLATLAIVSATSGFSSAQCVVDDDYFSTEDGGCKDLFTGLVWSPDLRGITGNPNAQGVAAPDFYCERAGIMNPYNGHSDWRVPTLGEVEEAVANGLNFHLDFFLDGGPDDGSYRYTTCSIKQRGVRLWYAIRFSDGDTKLTNGTAGILCVRGAPSDNDCPSNKKGGGNGSKHSMWLPRTTTGAILLFPLCLVVAGCSVKRRWF</sequence>
<organism evidence="3 4">
    <name type="scientific">Bythopirellula polymerisocia</name>
    <dbReference type="NCBI Taxonomy" id="2528003"/>
    <lineage>
        <taxon>Bacteria</taxon>
        <taxon>Pseudomonadati</taxon>
        <taxon>Planctomycetota</taxon>
        <taxon>Planctomycetia</taxon>
        <taxon>Pirellulales</taxon>
        <taxon>Lacipirellulaceae</taxon>
        <taxon>Bythopirellula</taxon>
    </lineage>
</organism>
<protein>
    <recommendedName>
        <fullName evidence="5">DUF1566 domain-containing protein</fullName>
    </recommendedName>
</protein>
<feature type="chain" id="PRO_5022974775" description="DUF1566 domain-containing protein" evidence="2">
    <location>
        <begin position="24"/>
        <end position="209"/>
    </location>
</feature>
<feature type="signal peptide" evidence="2">
    <location>
        <begin position="1"/>
        <end position="23"/>
    </location>
</feature>
<evidence type="ECO:0000256" key="2">
    <source>
        <dbReference type="SAM" id="SignalP"/>
    </source>
</evidence>
<dbReference type="Proteomes" id="UP000318437">
    <property type="component" value="Unassembled WGS sequence"/>
</dbReference>
<comment type="caution">
    <text evidence="3">The sequence shown here is derived from an EMBL/GenBank/DDBJ whole genome shotgun (WGS) entry which is preliminary data.</text>
</comment>
<proteinExistence type="predicted"/>
<dbReference type="AlphaFoldDB" id="A0A5C6CYA2"/>
<evidence type="ECO:0008006" key="5">
    <source>
        <dbReference type="Google" id="ProtNLM"/>
    </source>
</evidence>
<accession>A0A5C6CYA2</accession>
<name>A0A5C6CYA2_9BACT</name>
<keyword evidence="1" id="KW-1133">Transmembrane helix</keyword>
<keyword evidence="4" id="KW-1185">Reference proteome</keyword>
<dbReference type="RefSeq" id="WP_146449959.1">
    <property type="nucleotide sequence ID" value="NZ_SJPS01000002.1"/>
</dbReference>
<gene>
    <name evidence="3" type="ORF">Pla144_17510</name>
</gene>
<reference evidence="3 4" key="1">
    <citation type="submission" date="2019-02" db="EMBL/GenBank/DDBJ databases">
        <title>Deep-cultivation of Planctomycetes and their phenomic and genomic characterization uncovers novel biology.</title>
        <authorList>
            <person name="Wiegand S."/>
            <person name="Jogler M."/>
            <person name="Boedeker C."/>
            <person name="Pinto D."/>
            <person name="Vollmers J."/>
            <person name="Rivas-Marin E."/>
            <person name="Kohn T."/>
            <person name="Peeters S.H."/>
            <person name="Heuer A."/>
            <person name="Rast P."/>
            <person name="Oberbeckmann S."/>
            <person name="Bunk B."/>
            <person name="Jeske O."/>
            <person name="Meyerdierks A."/>
            <person name="Storesund J.E."/>
            <person name="Kallscheuer N."/>
            <person name="Luecker S."/>
            <person name="Lage O.M."/>
            <person name="Pohl T."/>
            <person name="Merkel B.J."/>
            <person name="Hornburger P."/>
            <person name="Mueller R.-W."/>
            <person name="Bruemmer F."/>
            <person name="Labrenz M."/>
            <person name="Spormann A.M."/>
            <person name="Op Den Camp H."/>
            <person name="Overmann J."/>
            <person name="Amann R."/>
            <person name="Jetten M.S.M."/>
            <person name="Mascher T."/>
            <person name="Medema M.H."/>
            <person name="Devos D.P."/>
            <person name="Kaster A.-K."/>
            <person name="Ovreas L."/>
            <person name="Rohde M."/>
            <person name="Galperin M.Y."/>
            <person name="Jogler C."/>
        </authorList>
    </citation>
    <scope>NUCLEOTIDE SEQUENCE [LARGE SCALE GENOMIC DNA]</scope>
    <source>
        <strain evidence="3 4">Pla144</strain>
    </source>
</reference>
<evidence type="ECO:0000313" key="3">
    <source>
        <dbReference type="EMBL" id="TWU28461.1"/>
    </source>
</evidence>
<dbReference type="OrthoDB" id="9793251at2"/>
<evidence type="ECO:0000313" key="4">
    <source>
        <dbReference type="Proteomes" id="UP000318437"/>
    </source>
</evidence>
<feature type="transmembrane region" description="Helical" evidence="1">
    <location>
        <begin position="186"/>
        <end position="204"/>
    </location>
</feature>
<keyword evidence="1" id="KW-0812">Transmembrane</keyword>
<keyword evidence="2" id="KW-0732">Signal</keyword>
<dbReference type="EMBL" id="SJPS01000002">
    <property type="protein sequence ID" value="TWU28461.1"/>
    <property type="molecule type" value="Genomic_DNA"/>
</dbReference>
<keyword evidence="1" id="KW-0472">Membrane</keyword>